<dbReference type="AlphaFoldDB" id="A0A0G4G4U7"/>
<dbReference type="EMBL" id="CDMY01000562">
    <property type="protein sequence ID" value="CEM23124.1"/>
    <property type="molecule type" value="Genomic_DNA"/>
</dbReference>
<evidence type="ECO:0000256" key="1">
    <source>
        <dbReference type="SAM" id="MobiDB-lite"/>
    </source>
</evidence>
<protein>
    <submittedName>
        <fullName evidence="2">Uncharacterized protein</fullName>
    </submittedName>
</protein>
<dbReference type="VEuPathDB" id="CryptoDB:Vbra_16953"/>
<dbReference type="InParanoid" id="A0A0G4G4U7"/>
<accession>A0A0G4G4U7</accession>
<proteinExistence type="predicted"/>
<dbReference type="Proteomes" id="UP000041254">
    <property type="component" value="Unassembled WGS sequence"/>
</dbReference>
<organism evidence="2 3">
    <name type="scientific">Vitrella brassicaformis (strain CCMP3155)</name>
    <dbReference type="NCBI Taxonomy" id="1169540"/>
    <lineage>
        <taxon>Eukaryota</taxon>
        <taxon>Sar</taxon>
        <taxon>Alveolata</taxon>
        <taxon>Colpodellida</taxon>
        <taxon>Vitrellaceae</taxon>
        <taxon>Vitrella</taxon>
    </lineage>
</organism>
<feature type="region of interest" description="Disordered" evidence="1">
    <location>
        <begin position="28"/>
        <end position="53"/>
    </location>
</feature>
<gene>
    <name evidence="2" type="ORF">Vbra_16953</name>
</gene>
<sequence length="154" mass="17149">MTLRRLSIGPYIPNVARVVPEDVRLLKVSKKNPNPAKDGLMPPSKKHKGSYGEPKYMSKYLKDSKTAVSWLKVPAEPITVPAKMEDHVAFSLSVDTLDTRREGMKDEADFFRSFPKGMFEVRLHSLTGDAPSRGPAGSRCLSPLRVLSIPAERE</sequence>
<evidence type="ECO:0000313" key="3">
    <source>
        <dbReference type="Proteomes" id="UP000041254"/>
    </source>
</evidence>
<keyword evidence="3" id="KW-1185">Reference proteome</keyword>
<evidence type="ECO:0000313" key="2">
    <source>
        <dbReference type="EMBL" id="CEM23124.1"/>
    </source>
</evidence>
<name>A0A0G4G4U7_VITBC</name>
<reference evidence="2 3" key="1">
    <citation type="submission" date="2014-11" db="EMBL/GenBank/DDBJ databases">
        <authorList>
            <person name="Zhu J."/>
            <person name="Qi W."/>
            <person name="Song R."/>
        </authorList>
    </citation>
    <scope>NUCLEOTIDE SEQUENCE [LARGE SCALE GENOMIC DNA]</scope>
</reference>